<evidence type="ECO:0000313" key="2">
    <source>
        <dbReference type="Proteomes" id="UP000012073"/>
    </source>
</evidence>
<sequence>MPSHGHRSGHPFTASEHYPRPHPCFLAIAHLSRAAMQAAFATTGQLPTFSKSLNPSLSRCSPTSTHITARRARFSASLSSPFPLPDLFSFPNVVFLSSTASSDFRPELVGSLLWTAGLYLGFSQSKRWGSMVFDAQAKLLRSFQLPELAVEVLVLPTHSLPFLATGFGIDAVLRHANGGSAVWAIAAGLSVASYGGIYELARSSVTPKKLSEEDQRRYDLFDDFARRKLRACGMCHLIDIKEAVRGDPKARSLTYLSDESLRRFVRNRFPKAKRSPNGYYRGLSLLDLTGREQGRAP</sequence>
<dbReference type="OrthoDB" id="5357at2759"/>
<proteinExistence type="predicted"/>
<evidence type="ECO:0000313" key="1">
    <source>
        <dbReference type="EMBL" id="CDF40770.1"/>
    </source>
</evidence>
<protein>
    <submittedName>
        <fullName evidence="1">Uncharacterized protein</fullName>
    </submittedName>
</protein>
<dbReference type="RefSeq" id="XP_005711064.1">
    <property type="nucleotide sequence ID" value="XM_005711007.1"/>
</dbReference>
<dbReference type="Proteomes" id="UP000012073">
    <property type="component" value="Unassembled WGS sequence"/>
</dbReference>
<dbReference type="OMA" id="MFSPESA"/>
<organism evidence="1 2">
    <name type="scientific">Chondrus crispus</name>
    <name type="common">Carrageen Irish moss</name>
    <name type="synonym">Polymorpha crispa</name>
    <dbReference type="NCBI Taxonomy" id="2769"/>
    <lineage>
        <taxon>Eukaryota</taxon>
        <taxon>Rhodophyta</taxon>
        <taxon>Florideophyceae</taxon>
        <taxon>Rhodymeniophycidae</taxon>
        <taxon>Gigartinales</taxon>
        <taxon>Gigartinaceae</taxon>
        <taxon>Chondrus</taxon>
    </lineage>
</organism>
<accession>R7QTR7</accession>
<dbReference type="GeneID" id="17318775"/>
<dbReference type="Gramene" id="CDF40770">
    <property type="protein sequence ID" value="CDF40770"/>
    <property type="gene ID" value="CHC_T00007420001"/>
</dbReference>
<dbReference type="EMBL" id="HG002242">
    <property type="protein sequence ID" value="CDF40770.1"/>
    <property type="molecule type" value="Genomic_DNA"/>
</dbReference>
<name>R7QTR7_CHOCR</name>
<dbReference type="AlphaFoldDB" id="R7QTR7"/>
<keyword evidence="2" id="KW-1185">Reference proteome</keyword>
<gene>
    <name evidence="1" type="ORF">CHC_T00007420001</name>
</gene>
<reference evidence="2" key="1">
    <citation type="journal article" date="2013" name="Proc. Natl. Acad. Sci. U.S.A.">
        <title>Genome structure and metabolic features in the red seaweed Chondrus crispus shed light on evolution of the Archaeplastida.</title>
        <authorList>
            <person name="Collen J."/>
            <person name="Porcel B."/>
            <person name="Carre W."/>
            <person name="Ball S.G."/>
            <person name="Chaparro C."/>
            <person name="Tonon T."/>
            <person name="Barbeyron T."/>
            <person name="Michel G."/>
            <person name="Noel B."/>
            <person name="Valentin K."/>
            <person name="Elias M."/>
            <person name="Artiguenave F."/>
            <person name="Arun A."/>
            <person name="Aury J.M."/>
            <person name="Barbosa-Neto J.F."/>
            <person name="Bothwell J.H."/>
            <person name="Bouget F.Y."/>
            <person name="Brillet L."/>
            <person name="Cabello-Hurtado F."/>
            <person name="Capella-Gutierrez S."/>
            <person name="Charrier B."/>
            <person name="Cladiere L."/>
            <person name="Cock J.M."/>
            <person name="Coelho S.M."/>
            <person name="Colleoni C."/>
            <person name="Czjzek M."/>
            <person name="Da Silva C."/>
            <person name="Delage L."/>
            <person name="Denoeud F."/>
            <person name="Deschamps P."/>
            <person name="Dittami S.M."/>
            <person name="Gabaldon T."/>
            <person name="Gachon C.M."/>
            <person name="Groisillier A."/>
            <person name="Herve C."/>
            <person name="Jabbari K."/>
            <person name="Katinka M."/>
            <person name="Kloareg B."/>
            <person name="Kowalczyk N."/>
            <person name="Labadie K."/>
            <person name="Leblanc C."/>
            <person name="Lopez P.J."/>
            <person name="McLachlan D.H."/>
            <person name="Meslet-Cladiere L."/>
            <person name="Moustafa A."/>
            <person name="Nehr Z."/>
            <person name="Nyvall Collen P."/>
            <person name="Panaud O."/>
            <person name="Partensky F."/>
            <person name="Poulain J."/>
            <person name="Rensing S.A."/>
            <person name="Rousvoal S."/>
            <person name="Samson G."/>
            <person name="Symeonidi A."/>
            <person name="Weissenbach J."/>
            <person name="Zambounis A."/>
            <person name="Wincker P."/>
            <person name="Boyen C."/>
        </authorList>
    </citation>
    <scope>NUCLEOTIDE SEQUENCE [LARGE SCALE GENOMIC DNA]</scope>
    <source>
        <strain evidence="2">cv. Stackhouse</strain>
    </source>
</reference>
<dbReference type="KEGG" id="ccp:CHC_T00007420001"/>